<dbReference type="SUPFAM" id="SSF69118">
    <property type="entry name" value="AhpD-like"/>
    <property type="match status" value="1"/>
</dbReference>
<dbReference type="InterPro" id="IPR003779">
    <property type="entry name" value="CMD-like"/>
</dbReference>
<name>A0A1S1LA17_9MYCO</name>
<dbReference type="EMBL" id="MLIK01000004">
    <property type="protein sequence ID" value="OHU30889.1"/>
    <property type="molecule type" value="Genomic_DNA"/>
</dbReference>
<dbReference type="GO" id="GO:0051920">
    <property type="term" value="F:peroxiredoxin activity"/>
    <property type="evidence" value="ECO:0007669"/>
    <property type="project" value="InterPro"/>
</dbReference>
<evidence type="ECO:0000313" key="3">
    <source>
        <dbReference type="Proteomes" id="UP000179616"/>
    </source>
</evidence>
<evidence type="ECO:0000259" key="1">
    <source>
        <dbReference type="Pfam" id="PF02627"/>
    </source>
</evidence>
<proteinExistence type="predicted"/>
<organism evidence="2 3">
    <name type="scientific">Mycobacteroides franklinii</name>
    <dbReference type="NCBI Taxonomy" id="948102"/>
    <lineage>
        <taxon>Bacteria</taxon>
        <taxon>Bacillati</taxon>
        <taxon>Actinomycetota</taxon>
        <taxon>Actinomycetes</taxon>
        <taxon>Mycobacteriales</taxon>
        <taxon>Mycobacteriaceae</taxon>
        <taxon>Mycobacteroides</taxon>
    </lineage>
</organism>
<dbReference type="Proteomes" id="UP000179616">
    <property type="component" value="Unassembled WGS sequence"/>
</dbReference>
<dbReference type="Pfam" id="PF02627">
    <property type="entry name" value="CMD"/>
    <property type="match status" value="1"/>
</dbReference>
<feature type="domain" description="Carboxymuconolactone decarboxylase-like" evidence="1">
    <location>
        <begin position="26"/>
        <end position="99"/>
    </location>
</feature>
<dbReference type="InterPro" id="IPR029032">
    <property type="entry name" value="AhpD-like"/>
</dbReference>
<evidence type="ECO:0000313" key="2">
    <source>
        <dbReference type="EMBL" id="OHU30889.1"/>
    </source>
</evidence>
<dbReference type="OrthoDB" id="9802489at2"/>
<dbReference type="STRING" id="948102.BKG76_04035"/>
<dbReference type="GeneID" id="57165959"/>
<accession>A0A1S1LA17</accession>
<dbReference type="RefSeq" id="WP_070936176.1">
    <property type="nucleotide sequence ID" value="NZ_MLIK01000004.1"/>
</dbReference>
<sequence length="127" mass="14519">MDDVRRQGLDKMKEVYGWDMPDIPGDYFKYTIEHLFGTIWTRPELSMRDRRLLLLGAVSALGLDEILEIQTGAALRNGELTEAELREVAIFITHYVGWPLGQRVNKHVEMAVAQQNKAERTKESSGD</sequence>
<dbReference type="PANTHER" id="PTHR33570:SF2">
    <property type="entry name" value="CARBOXYMUCONOLACTONE DECARBOXYLASE-LIKE DOMAIN-CONTAINING PROTEIN"/>
    <property type="match status" value="1"/>
</dbReference>
<dbReference type="Gene3D" id="1.20.1290.10">
    <property type="entry name" value="AhpD-like"/>
    <property type="match status" value="1"/>
</dbReference>
<dbReference type="AlphaFoldDB" id="A0A1S1LA17"/>
<comment type="caution">
    <text evidence="2">The sequence shown here is derived from an EMBL/GenBank/DDBJ whole genome shotgun (WGS) entry which is preliminary data.</text>
</comment>
<dbReference type="InterPro" id="IPR052512">
    <property type="entry name" value="4CMD/NDH-1_regulator"/>
</dbReference>
<gene>
    <name evidence="2" type="ORF">BKG76_04035</name>
</gene>
<reference evidence="2 3" key="1">
    <citation type="submission" date="2016-10" db="EMBL/GenBank/DDBJ databases">
        <title>Evaluation of Human, Veterinary and Environmental Mycobacterium chelonae Isolates by Core Genome Phylogenomic Analysis, Targeted Gene Comparison, and Anti-microbial Susceptibility Patterns: A Tale of Mistaken Identities.</title>
        <authorList>
            <person name="Fogelson S.B."/>
            <person name="Camus A.C."/>
            <person name="Lorenz W."/>
            <person name="Vasireddy R."/>
            <person name="Vasireddy S."/>
            <person name="Smith T."/>
            <person name="Brown-Elliott B.A."/>
            <person name="Wallace R.J.Jr."/>
            <person name="Hasan N.A."/>
            <person name="Reischl U."/>
            <person name="Sanchez S."/>
        </authorList>
    </citation>
    <scope>NUCLEOTIDE SEQUENCE [LARGE SCALE GENOMIC DNA]</scope>
    <source>
        <strain evidence="2 3">1559</strain>
    </source>
</reference>
<dbReference type="PANTHER" id="PTHR33570">
    <property type="entry name" value="4-CARBOXYMUCONOLACTONE DECARBOXYLASE FAMILY PROTEIN"/>
    <property type="match status" value="1"/>
</dbReference>
<protein>
    <submittedName>
        <fullName evidence="2">4-carboxymuconolactone decarboxylase</fullName>
    </submittedName>
</protein>